<dbReference type="Proteomes" id="UP000177838">
    <property type="component" value="Unassembled WGS sequence"/>
</dbReference>
<evidence type="ECO:0008006" key="3">
    <source>
        <dbReference type="Google" id="ProtNLM"/>
    </source>
</evidence>
<dbReference type="EMBL" id="MHTK01000005">
    <property type="protein sequence ID" value="OHA59805.1"/>
    <property type="molecule type" value="Genomic_DNA"/>
</dbReference>
<reference evidence="1 2" key="1">
    <citation type="journal article" date="2016" name="Nat. Commun.">
        <title>Thousands of microbial genomes shed light on interconnected biogeochemical processes in an aquifer system.</title>
        <authorList>
            <person name="Anantharaman K."/>
            <person name="Brown C.T."/>
            <person name="Hug L.A."/>
            <person name="Sharon I."/>
            <person name="Castelle C.J."/>
            <person name="Probst A.J."/>
            <person name="Thomas B.C."/>
            <person name="Singh A."/>
            <person name="Wilkins M.J."/>
            <person name="Karaoz U."/>
            <person name="Brodie E.L."/>
            <person name="Williams K.H."/>
            <person name="Hubbard S.S."/>
            <person name="Banfield J.F."/>
        </authorList>
    </citation>
    <scope>NUCLEOTIDE SEQUENCE [LARGE SCALE GENOMIC DNA]</scope>
</reference>
<evidence type="ECO:0000313" key="1">
    <source>
        <dbReference type="EMBL" id="OHA59805.1"/>
    </source>
</evidence>
<evidence type="ECO:0000313" key="2">
    <source>
        <dbReference type="Proteomes" id="UP000177838"/>
    </source>
</evidence>
<comment type="caution">
    <text evidence="1">The sequence shown here is derived from an EMBL/GenBank/DDBJ whole genome shotgun (WGS) entry which is preliminary data.</text>
</comment>
<sequence>MTTRFYFGLAILILLLVFVDQVGAQTAISSTATTSIIISELSATSSEPGIWVTISGQNLNQADLLVGDQRVPLANLLYTGALGEEVKYRVQALPAGTYHLKFVGTDGGRSNEIPLVILPVAEVNLPAEPSAEAPGFIVSVGLADAEINSTWAMGTVRDVIWQAPGLTQPLDLLVCHNNTKGCWIVGSNLTNDGQATIVLPTGILTGPSYFLLRQSNNYSTRERSELFEVLPSPLFSGWANLAASLFAWWPR</sequence>
<dbReference type="AlphaFoldDB" id="A0A1G2QGV3"/>
<gene>
    <name evidence="1" type="ORF">A2589_03120</name>
</gene>
<name>A0A1G2QGV3_9BACT</name>
<organism evidence="1 2">
    <name type="scientific">Candidatus Vogelbacteria bacterium RIFOXYD1_FULL_46_19</name>
    <dbReference type="NCBI Taxonomy" id="1802439"/>
    <lineage>
        <taxon>Bacteria</taxon>
        <taxon>Candidatus Vogeliibacteriota</taxon>
    </lineage>
</organism>
<proteinExistence type="predicted"/>
<protein>
    <recommendedName>
        <fullName evidence="3">IPT/TIG domain-containing protein</fullName>
    </recommendedName>
</protein>
<accession>A0A1G2QGV3</accession>